<dbReference type="AlphaFoldDB" id="A0A0N5B7T7"/>
<dbReference type="Proteomes" id="UP000046392">
    <property type="component" value="Unplaced"/>
</dbReference>
<dbReference type="WBParaSite" id="SPAL_0000211200.1">
    <property type="protein sequence ID" value="SPAL_0000211200.1"/>
    <property type="gene ID" value="SPAL_0000211200"/>
</dbReference>
<evidence type="ECO:0000313" key="3">
    <source>
        <dbReference type="WBParaSite" id="SPAL_0000211200.1"/>
    </source>
</evidence>
<keyword evidence="1" id="KW-0732">Signal</keyword>
<feature type="signal peptide" evidence="1">
    <location>
        <begin position="1"/>
        <end position="23"/>
    </location>
</feature>
<accession>A0A0N5B7T7</accession>
<feature type="chain" id="PRO_5005894090" evidence="1">
    <location>
        <begin position="24"/>
        <end position="164"/>
    </location>
</feature>
<protein>
    <submittedName>
        <fullName evidence="3">Uncharacterized protein</fullName>
    </submittedName>
</protein>
<keyword evidence="2" id="KW-1185">Reference proteome</keyword>
<name>A0A0N5B7T7_STREA</name>
<evidence type="ECO:0000256" key="1">
    <source>
        <dbReference type="SAM" id="SignalP"/>
    </source>
</evidence>
<reference evidence="3" key="1">
    <citation type="submission" date="2017-02" db="UniProtKB">
        <authorList>
            <consortium name="WormBaseParasite"/>
        </authorList>
    </citation>
    <scope>IDENTIFICATION</scope>
</reference>
<proteinExistence type="predicted"/>
<evidence type="ECO:0000313" key="2">
    <source>
        <dbReference type="Proteomes" id="UP000046392"/>
    </source>
</evidence>
<organism evidence="2 3">
    <name type="scientific">Strongyloides papillosus</name>
    <name type="common">Intestinal threadworm</name>
    <dbReference type="NCBI Taxonomy" id="174720"/>
    <lineage>
        <taxon>Eukaryota</taxon>
        <taxon>Metazoa</taxon>
        <taxon>Ecdysozoa</taxon>
        <taxon>Nematoda</taxon>
        <taxon>Chromadorea</taxon>
        <taxon>Rhabditida</taxon>
        <taxon>Tylenchina</taxon>
        <taxon>Panagrolaimomorpha</taxon>
        <taxon>Strongyloidoidea</taxon>
        <taxon>Strongyloididae</taxon>
        <taxon>Strongyloides</taxon>
    </lineage>
</organism>
<sequence length="164" mass="18638">MKVFRTLTVFMIISISNIVKSNAGIGRINLEIRGTPKCFHLWGEELSFIGKEINVTAALLDTTHRKIFFHKTGECDKQITITGNFPDDVIKKKEAQYVGYYYGDQVKIILKKFPEDCKSKYDGKSSDYTCDLGELDPNSKKGMNDTEFGKYLHDILRPMKLLGG</sequence>